<feature type="transmembrane region" description="Helical" evidence="12">
    <location>
        <begin position="539"/>
        <end position="559"/>
    </location>
</feature>
<keyword evidence="4" id="KW-1003">Cell membrane</keyword>
<name>A0AAE1DD57_9GAST</name>
<evidence type="ECO:0000256" key="9">
    <source>
        <dbReference type="ARBA" id="ARBA00023136"/>
    </source>
</evidence>
<dbReference type="PANTHER" id="PTHR21522:SF32">
    <property type="entry name" value="OTOPETRIN-2"/>
    <property type="match status" value="1"/>
</dbReference>
<feature type="transmembrane region" description="Helical" evidence="12">
    <location>
        <begin position="857"/>
        <end position="877"/>
    </location>
</feature>
<dbReference type="Proteomes" id="UP001283361">
    <property type="component" value="Unassembled WGS sequence"/>
</dbReference>
<evidence type="ECO:0000256" key="6">
    <source>
        <dbReference type="ARBA" id="ARBA00022781"/>
    </source>
</evidence>
<accession>A0AAE1DD57</accession>
<dbReference type="EMBL" id="JAWDGP010004235">
    <property type="protein sequence ID" value="KAK3766349.1"/>
    <property type="molecule type" value="Genomic_DNA"/>
</dbReference>
<feature type="transmembrane region" description="Helical" evidence="12">
    <location>
        <begin position="920"/>
        <end position="941"/>
    </location>
</feature>
<comment type="similarity">
    <text evidence="2">Belongs to the otopetrin family.</text>
</comment>
<dbReference type="GO" id="GO:0015252">
    <property type="term" value="F:proton channel activity"/>
    <property type="evidence" value="ECO:0007669"/>
    <property type="project" value="InterPro"/>
</dbReference>
<feature type="transmembrane region" description="Helical" evidence="12">
    <location>
        <begin position="691"/>
        <end position="710"/>
    </location>
</feature>
<feature type="transmembrane region" description="Helical" evidence="12">
    <location>
        <begin position="1065"/>
        <end position="1082"/>
    </location>
</feature>
<feature type="region of interest" description="Disordered" evidence="11">
    <location>
        <begin position="236"/>
        <end position="282"/>
    </location>
</feature>
<feature type="compositionally biased region" description="Low complexity" evidence="11">
    <location>
        <begin position="17"/>
        <end position="26"/>
    </location>
</feature>
<evidence type="ECO:0000256" key="8">
    <source>
        <dbReference type="ARBA" id="ARBA00023065"/>
    </source>
</evidence>
<feature type="transmembrane region" description="Helical" evidence="12">
    <location>
        <begin position="722"/>
        <end position="743"/>
    </location>
</feature>
<evidence type="ECO:0000256" key="3">
    <source>
        <dbReference type="ARBA" id="ARBA00022448"/>
    </source>
</evidence>
<evidence type="ECO:0000313" key="14">
    <source>
        <dbReference type="Proteomes" id="UP001283361"/>
    </source>
</evidence>
<evidence type="ECO:0000256" key="2">
    <source>
        <dbReference type="ARBA" id="ARBA00006513"/>
    </source>
</evidence>
<feature type="transmembrane region" description="Helical" evidence="12">
    <location>
        <begin position="579"/>
        <end position="597"/>
    </location>
</feature>
<sequence length="1138" mass="127608">MERVLSSHDGQVLLTGSRRALASSAHSSDEENDPEGLWFPTLDPDRSVRSDEGYASHRRRCYKLGQSLPTHQQLDTREDGESDTSSGSHHAVSEGLVKSNSSLSLKISSDDETEQPWLGSNSASHLLVSRIDNFSPMSNTNLTKTDRQTECETDSLSRTAHSDHGVPDFDQFTPEQAKRSRRITDTQQDTPVFHTASVEDGDVLKSCSSPELYENFFSKTPLSVAGHARAWVHRPGSATPGGAVPSPLASSSSLRSNKSSNQRADRRPLVDQTGRDSSSLPLALNLSSKPLYYLLHRHHSDQDKVQNQQREPLLQNHHHQPQQTSLYPVIRPNQYQQVEEDQARQTQSYLDQLLDQRTYQLGHKQEVSPVTKLAAHPTPFPPHSPRISRGLSDGSGAGYRRQGAGDLSRLRPPPDPAEDTSQFSSVSSFSSLTDNINTHARHDDRAMDFGHLKSAMKQSSQREGQGPRRRSLFNSVLRRVSIHRRDSTPASRIATFLFGVDDRKNKHNKAASDTESKEMSGDSLLEVQRAKRAANLRESLFQILSGLYGIMIVILGAVIPITEIFMSEEIDSTFEGFYIYLYSVSILFLVYVYAYLLRRNRLKTELLTRTLSRSLSSSRAWAKGLARPDTDTKSKFRKRMISLDVSNHHTGTFYLRLGVLGFGIGSMIHSGLNFGSFVSVSGGDCSEPVQWVKPLIHLMFTFFQLYFIFMNSKMCIHRYKKLARFGLVHMCSTNICVWFRSIVVETLHVIHHSDTRGHHGAESGHHPASDNSTHARSYPHSAVGHGISHHGSPGPEYVIHDEGMEKTLVDNMSHVHHISRKLLAASVNASGNISSASKDNCHWKNMMSQAVEEAGPYLYPCTIEYSLMCAGILYIMWTNVGKRPRRPTRSELETDSEDDGVEDEQRAQRMSVDCTSSSRGLFLGILLMVGTIISIIAFYMLVNQEEMQDSAIFLTHMSGTFIYTVTLLALLLAAARMKNLSFHNQQEANLEDILILISYTGLLVFIIFSLIASILAETSTMSTLTILSNVSMLLQATVQTIFMLAGDRMFAATEKQVRKKPGREFITFLLISNFAMWAINTFQTQTPQHNPIQVDFYGPEAWAIFTHISVPLGIYYRFHSTVCFSNIWKNAWKKRKHA</sequence>
<feature type="region of interest" description="Disordered" evidence="11">
    <location>
        <begin position="154"/>
        <end position="197"/>
    </location>
</feature>
<evidence type="ECO:0000256" key="7">
    <source>
        <dbReference type="ARBA" id="ARBA00022989"/>
    </source>
</evidence>
<feature type="compositionally biased region" description="Low complexity" evidence="11">
    <location>
        <begin position="421"/>
        <end position="430"/>
    </location>
</feature>
<keyword evidence="14" id="KW-1185">Reference proteome</keyword>
<feature type="transmembrane region" description="Helical" evidence="12">
    <location>
        <begin position="1102"/>
        <end position="1128"/>
    </location>
</feature>
<keyword evidence="10" id="KW-0407">Ion channel</keyword>
<feature type="region of interest" description="Disordered" evidence="11">
    <location>
        <begin position="1"/>
        <end position="98"/>
    </location>
</feature>
<comment type="subcellular location">
    <subcellularLocation>
        <location evidence="1">Cell membrane</location>
        <topology evidence="1">Multi-pass membrane protein</topology>
    </subcellularLocation>
</comment>
<feature type="compositionally biased region" description="Basic and acidic residues" evidence="11">
    <location>
        <begin position="755"/>
        <end position="768"/>
    </location>
</feature>
<keyword evidence="7 12" id="KW-1133">Transmembrane helix</keyword>
<feature type="transmembrane region" description="Helical" evidence="12">
    <location>
        <begin position="653"/>
        <end position="671"/>
    </location>
</feature>
<feature type="region of interest" description="Disordered" evidence="11">
    <location>
        <begin position="755"/>
        <end position="790"/>
    </location>
</feature>
<evidence type="ECO:0000256" key="12">
    <source>
        <dbReference type="SAM" id="Phobius"/>
    </source>
</evidence>
<feature type="region of interest" description="Disordered" evidence="11">
    <location>
        <begin position="884"/>
        <end position="909"/>
    </location>
</feature>
<keyword evidence="5 12" id="KW-0812">Transmembrane</keyword>
<proteinExistence type="inferred from homology"/>
<keyword evidence="9 12" id="KW-0472">Membrane</keyword>
<dbReference type="AlphaFoldDB" id="A0AAE1DD57"/>
<evidence type="ECO:0000256" key="4">
    <source>
        <dbReference type="ARBA" id="ARBA00022475"/>
    </source>
</evidence>
<feature type="transmembrane region" description="Helical" evidence="12">
    <location>
        <begin position="993"/>
        <end position="1016"/>
    </location>
</feature>
<evidence type="ECO:0000256" key="10">
    <source>
        <dbReference type="ARBA" id="ARBA00023303"/>
    </source>
</evidence>
<feature type="compositionally biased region" description="Acidic residues" evidence="11">
    <location>
        <begin position="893"/>
        <end position="902"/>
    </location>
</feature>
<evidence type="ECO:0000313" key="13">
    <source>
        <dbReference type="EMBL" id="KAK3766349.1"/>
    </source>
</evidence>
<feature type="region of interest" description="Disordered" evidence="11">
    <location>
        <begin position="373"/>
        <end position="430"/>
    </location>
</feature>
<evidence type="ECO:0008006" key="15">
    <source>
        <dbReference type="Google" id="ProtNLM"/>
    </source>
</evidence>
<protein>
    <recommendedName>
        <fullName evidence="15">Otopetrin</fullName>
    </recommendedName>
</protein>
<feature type="compositionally biased region" description="Basic and acidic residues" evidence="11">
    <location>
        <begin position="43"/>
        <end position="55"/>
    </location>
</feature>
<dbReference type="GO" id="GO:0005886">
    <property type="term" value="C:plasma membrane"/>
    <property type="evidence" value="ECO:0007669"/>
    <property type="project" value="UniProtKB-SubCell"/>
</dbReference>
<gene>
    <name evidence="13" type="ORF">RRG08_044535</name>
</gene>
<keyword evidence="6" id="KW-0375">Hydrogen ion transport</keyword>
<keyword evidence="8" id="KW-0406">Ion transport</keyword>
<reference evidence="13" key="1">
    <citation type="journal article" date="2023" name="G3 (Bethesda)">
        <title>A reference genome for the long-term kleptoplast-retaining sea slug Elysia crispata morphotype clarki.</title>
        <authorList>
            <person name="Eastman K.E."/>
            <person name="Pendleton A.L."/>
            <person name="Shaikh M.A."/>
            <person name="Suttiyut T."/>
            <person name="Ogas R."/>
            <person name="Tomko P."/>
            <person name="Gavelis G."/>
            <person name="Widhalm J.R."/>
            <person name="Wisecaver J.H."/>
        </authorList>
    </citation>
    <scope>NUCLEOTIDE SEQUENCE</scope>
    <source>
        <strain evidence="13">ECLA1</strain>
    </source>
</reference>
<feature type="transmembrane region" description="Helical" evidence="12">
    <location>
        <begin position="953"/>
        <end position="973"/>
    </location>
</feature>
<keyword evidence="3" id="KW-0813">Transport</keyword>
<dbReference type="Pfam" id="PF03189">
    <property type="entry name" value="Otopetrin"/>
    <property type="match status" value="1"/>
</dbReference>
<feature type="compositionally biased region" description="Low complexity" evidence="11">
    <location>
        <begin position="245"/>
        <end position="261"/>
    </location>
</feature>
<evidence type="ECO:0000256" key="5">
    <source>
        <dbReference type="ARBA" id="ARBA00022692"/>
    </source>
</evidence>
<comment type="caution">
    <text evidence="13">The sequence shown here is derived from an EMBL/GenBank/DDBJ whole genome shotgun (WGS) entry which is preliminary data.</text>
</comment>
<evidence type="ECO:0000256" key="1">
    <source>
        <dbReference type="ARBA" id="ARBA00004651"/>
    </source>
</evidence>
<dbReference type="InterPro" id="IPR004878">
    <property type="entry name" value="Otopetrin"/>
</dbReference>
<evidence type="ECO:0000256" key="11">
    <source>
        <dbReference type="SAM" id="MobiDB-lite"/>
    </source>
</evidence>
<organism evidence="13 14">
    <name type="scientific">Elysia crispata</name>
    <name type="common">lettuce slug</name>
    <dbReference type="NCBI Taxonomy" id="231223"/>
    <lineage>
        <taxon>Eukaryota</taxon>
        <taxon>Metazoa</taxon>
        <taxon>Spiralia</taxon>
        <taxon>Lophotrochozoa</taxon>
        <taxon>Mollusca</taxon>
        <taxon>Gastropoda</taxon>
        <taxon>Heterobranchia</taxon>
        <taxon>Euthyneura</taxon>
        <taxon>Panpulmonata</taxon>
        <taxon>Sacoglossa</taxon>
        <taxon>Placobranchoidea</taxon>
        <taxon>Plakobranchidae</taxon>
        <taxon>Elysia</taxon>
    </lineage>
</organism>
<dbReference type="PANTHER" id="PTHR21522">
    <property type="entry name" value="PROTON CHANNEL OTOP"/>
    <property type="match status" value="1"/>
</dbReference>
<feature type="transmembrane region" description="Helical" evidence="12">
    <location>
        <begin position="1022"/>
        <end position="1044"/>
    </location>
</feature>